<keyword evidence="2" id="KW-1185">Reference proteome</keyword>
<dbReference type="Proteomes" id="UP000887013">
    <property type="component" value="Unassembled WGS sequence"/>
</dbReference>
<evidence type="ECO:0000313" key="1">
    <source>
        <dbReference type="EMBL" id="GFU34609.1"/>
    </source>
</evidence>
<proteinExistence type="predicted"/>
<comment type="caution">
    <text evidence="1">The sequence shown here is derived from an EMBL/GenBank/DDBJ whole genome shotgun (WGS) entry which is preliminary data.</text>
</comment>
<dbReference type="AlphaFoldDB" id="A0A8X6QSL2"/>
<evidence type="ECO:0000313" key="2">
    <source>
        <dbReference type="Proteomes" id="UP000887013"/>
    </source>
</evidence>
<reference evidence="1" key="1">
    <citation type="submission" date="2020-08" db="EMBL/GenBank/DDBJ databases">
        <title>Multicomponent nature underlies the extraordinary mechanical properties of spider dragline silk.</title>
        <authorList>
            <person name="Kono N."/>
            <person name="Nakamura H."/>
            <person name="Mori M."/>
            <person name="Yoshida Y."/>
            <person name="Ohtoshi R."/>
            <person name="Malay A.D."/>
            <person name="Moran D.A.P."/>
            <person name="Tomita M."/>
            <person name="Numata K."/>
            <person name="Arakawa K."/>
        </authorList>
    </citation>
    <scope>NUCLEOTIDE SEQUENCE</scope>
</reference>
<name>A0A8X6QSL2_NEPPI</name>
<organism evidence="1 2">
    <name type="scientific">Nephila pilipes</name>
    <name type="common">Giant wood spider</name>
    <name type="synonym">Nephila maculata</name>
    <dbReference type="NCBI Taxonomy" id="299642"/>
    <lineage>
        <taxon>Eukaryota</taxon>
        <taxon>Metazoa</taxon>
        <taxon>Ecdysozoa</taxon>
        <taxon>Arthropoda</taxon>
        <taxon>Chelicerata</taxon>
        <taxon>Arachnida</taxon>
        <taxon>Araneae</taxon>
        <taxon>Araneomorphae</taxon>
        <taxon>Entelegynae</taxon>
        <taxon>Araneoidea</taxon>
        <taxon>Nephilidae</taxon>
        <taxon>Nephila</taxon>
    </lineage>
</organism>
<protein>
    <submittedName>
        <fullName evidence="1">Uncharacterized protein</fullName>
    </submittedName>
</protein>
<sequence>MSDWAKLIVLRSTESIEHEVGCSCKIKSVMGFIPIRASLCAEGQIALLSVRSESCSVQGGCGFMSLSSILRKPIQLKVEYSYYVCSPYEQRRKMGIRGEERGKQFIDNRK</sequence>
<accession>A0A8X6QSL2</accession>
<dbReference type="EMBL" id="BMAW01130321">
    <property type="protein sequence ID" value="GFU34609.1"/>
    <property type="molecule type" value="Genomic_DNA"/>
</dbReference>
<gene>
    <name evidence="1" type="ORF">NPIL_408131</name>
</gene>